<name>B3PLD7_CELJU</name>
<dbReference type="Proteomes" id="UP000001036">
    <property type="component" value="Chromosome"/>
</dbReference>
<gene>
    <name evidence="3" type="ordered locus">CJA_0961</name>
</gene>
<dbReference type="AlphaFoldDB" id="B3PLD7"/>
<sequence>MNTKTRWVKVIGIAGILLNCLATTVYAADQQRPPREDHGFGPPPEAINACSGLAEGDVCSFTGRNSETLAGQCATPPRNTDTATLACRPDNMPEPHQRPPRDNGDA</sequence>
<protein>
    <recommendedName>
        <fullName evidence="5">Lipoprotein</fullName>
    </recommendedName>
</protein>
<keyword evidence="4" id="KW-1185">Reference proteome</keyword>
<evidence type="ECO:0000256" key="2">
    <source>
        <dbReference type="SAM" id="SignalP"/>
    </source>
</evidence>
<dbReference type="eggNOG" id="ENOG5033MHG">
    <property type="taxonomic scope" value="Bacteria"/>
</dbReference>
<evidence type="ECO:0000313" key="4">
    <source>
        <dbReference type="Proteomes" id="UP000001036"/>
    </source>
</evidence>
<dbReference type="HOGENOM" id="CLU_2245097_0_0_6"/>
<keyword evidence="2" id="KW-0732">Signal</keyword>
<dbReference type="OrthoDB" id="5704257at2"/>
<organism evidence="3 4">
    <name type="scientific">Cellvibrio japonicus (strain Ueda107)</name>
    <name type="common">Pseudomonas fluorescens subsp. cellulosa</name>
    <dbReference type="NCBI Taxonomy" id="498211"/>
    <lineage>
        <taxon>Bacteria</taxon>
        <taxon>Pseudomonadati</taxon>
        <taxon>Pseudomonadota</taxon>
        <taxon>Gammaproteobacteria</taxon>
        <taxon>Cellvibrionales</taxon>
        <taxon>Cellvibrionaceae</taxon>
        <taxon>Cellvibrio</taxon>
    </lineage>
</organism>
<dbReference type="EMBL" id="CP000934">
    <property type="protein sequence ID" value="ACE84503.1"/>
    <property type="molecule type" value="Genomic_DNA"/>
</dbReference>
<dbReference type="STRING" id="498211.CJA_0961"/>
<proteinExistence type="predicted"/>
<feature type="signal peptide" evidence="2">
    <location>
        <begin position="1"/>
        <end position="27"/>
    </location>
</feature>
<accession>B3PLD7</accession>
<feature type="compositionally biased region" description="Basic and acidic residues" evidence="1">
    <location>
        <begin position="91"/>
        <end position="106"/>
    </location>
</feature>
<dbReference type="KEGG" id="cja:CJA_0961"/>
<feature type="chain" id="PRO_5002796666" description="Lipoprotein" evidence="2">
    <location>
        <begin position="28"/>
        <end position="106"/>
    </location>
</feature>
<feature type="region of interest" description="Disordered" evidence="1">
    <location>
        <begin position="72"/>
        <end position="106"/>
    </location>
</feature>
<evidence type="ECO:0008006" key="5">
    <source>
        <dbReference type="Google" id="ProtNLM"/>
    </source>
</evidence>
<dbReference type="RefSeq" id="WP_012486609.1">
    <property type="nucleotide sequence ID" value="NC_010995.1"/>
</dbReference>
<evidence type="ECO:0000313" key="3">
    <source>
        <dbReference type="EMBL" id="ACE84503.1"/>
    </source>
</evidence>
<evidence type="ECO:0000256" key="1">
    <source>
        <dbReference type="SAM" id="MobiDB-lite"/>
    </source>
</evidence>
<reference evidence="3 4" key="1">
    <citation type="journal article" date="2008" name="J. Bacteriol.">
        <title>Insights into plant cell wall degradation from the genome sequence of the soil bacterium Cellvibrio japonicus.</title>
        <authorList>
            <person name="Deboy R.T."/>
            <person name="Mongodin E.F."/>
            <person name="Fouts D.E."/>
            <person name="Tailford L.E."/>
            <person name="Khouri H."/>
            <person name="Emerson J.B."/>
            <person name="Mohamoud Y."/>
            <person name="Watkins K."/>
            <person name="Henrissat B."/>
            <person name="Gilbert H.J."/>
            <person name="Nelson K.E."/>
        </authorList>
    </citation>
    <scope>NUCLEOTIDE SEQUENCE [LARGE SCALE GENOMIC DNA]</scope>
    <source>
        <strain evidence="3 4">Ueda107</strain>
    </source>
</reference>